<dbReference type="EMBL" id="JXRR01000003">
    <property type="protein sequence ID" value="KIL52612.1"/>
    <property type="molecule type" value="Genomic_DNA"/>
</dbReference>
<comment type="caution">
    <text evidence="1">The sequence shown here is derived from an EMBL/GenBank/DDBJ whole genome shotgun (WGS) entry which is preliminary data.</text>
</comment>
<sequence length="228" mass="26816">MSTIFNWNRYLPYYSRSEIRHFLSKEYTRLNYPHAEKHAQQRHTSFCYHIEHAEAFYIQSNESPTIIQPLLQFYGLSHLVKACLITKDPYYPSNTSQLAHGVSSRKKKKSNYSFLEDTVKIQKNGLFPTLSSLLFHVEHLENLTLSMQDLLLLLEDNGQEGDLNAIQCHFLILYNLSMIARYETEWWGNCTMYKETEDYSIIRSFLHLSSHYAPQAILEYLNDSNSKV</sequence>
<dbReference type="PATRIC" id="fig|220754.4.peg.551"/>
<proteinExistence type="predicted"/>
<dbReference type="AlphaFoldDB" id="A0A0C2VUN1"/>
<dbReference type="InterPro" id="IPR026988">
    <property type="entry name" value="YaaC-like"/>
</dbReference>
<dbReference type="OrthoDB" id="2380109at2"/>
<reference evidence="1 2" key="1">
    <citation type="submission" date="2015-01" db="EMBL/GenBank/DDBJ databases">
        <title>Jeotgalibacillus campisalis genome sequencing.</title>
        <authorList>
            <person name="Goh K.M."/>
            <person name="Chan K.-G."/>
            <person name="Yaakop A.S."/>
            <person name="Ee R."/>
            <person name="Gan H.M."/>
            <person name="Chan C.S."/>
        </authorList>
    </citation>
    <scope>NUCLEOTIDE SEQUENCE [LARGE SCALE GENOMIC DNA]</scope>
    <source>
        <strain evidence="1 2">SF-57</strain>
    </source>
</reference>
<dbReference type="Pfam" id="PF14175">
    <property type="entry name" value="YaaC"/>
    <property type="match status" value="2"/>
</dbReference>
<evidence type="ECO:0000313" key="1">
    <source>
        <dbReference type="EMBL" id="KIL52612.1"/>
    </source>
</evidence>
<dbReference type="RefSeq" id="WP_052476727.1">
    <property type="nucleotide sequence ID" value="NZ_JXRR01000003.1"/>
</dbReference>
<gene>
    <name evidence="1" type="ORF">KR50_05410</name>
</gene>
<accession>A0A0C2VUN1</accession>
<protein>
    <recommendedName>
        <fullName evidence="3">YaaC-like Protein</fullName>
    </recommendedName>
</protein>
<evidence type="ECO:0008006" key="3">
    <source>
        <dbReference type="Google" id="ProtNLM"/>
    </source>
</evidence>
<evidence type="ECO:0000313" key="2">
    <source>
        <dbReference type="Proteomes" id="UP000031972"/>
    </source>
</evidence>
<dbReference type="Proteomes" id="UP000031972">
    <property type="component" value="Unassembled WGS sequence"/>
</dbReference>
<organism evidence="1 2">
    <name type="scientific">Jeotgalibacillus campisalis</name>
    <dbReference type="NCBI Taxonomy" id="220754"/>
    <lineage>
        <taxon>Bacteria</taxon>
        <taxon>Bacillati</taxon>
        <taxon>Bacillota</taxon>
        <taxon>Bacilli</taxon>
        <taxon>Bacillales</taxon>
        <taxon>Caryophanaceae</taxon>
        <taxon>Jeotgalibacillus</taxon>
    </lineage>
</organism>
<keyword evidence="2" id="KW-1185">Reference proteome</keyword>
<name>A0A0C2VUN1_9BACL</name>